<dbReference type="Proteomes" id="UP000249746">
    <property type="component" value="Unassembled WGS sequence"/>
</dbReference>
<name>A0A2W6MTR3_9HELI</name>
<evidence type="ECO:0000313" key="2">
    <source>
        <dbReference type="Proteomes" id="UP000249746"/>
    </source>
</evidence>
<organism evidence="1 2">
    <name type="scientific">Helicobacter valdiviensis</name>
    <dbReference type="NCBI Taxonomy" id="1458358"/>
    <lineage>
        <taxon>Bacteria</taxon>
        <taxon>Pseudomonadati</taxon>
        <taxon>Campylobacterota</taxon>
        <taxon>Epsilonproteobacteria</taxon>
        <taxon>Campylobacterales</taxon>
        <taxon>Helicobacteraceae</taxon>
        <taxon>Helicobacter</taxon>
    </lineage>
</organism>
<dbReference type="AlphaFoldDB" id="A0A2W6MTR3"/>
<sequence length="122" mass="14511">MGFFMMKFILLMCGGGGHSSSLLTLLYYFRYFRESFSIIAKLFKVKAIYYSFFIIRSFSNQTIYKRTIYNFNLNDFFKLSQLTNITLIITFLYLYKPPYNLLIFISLIKTNNSTLKSKPFNQ</sequence>
<keyword evidence="2" id="KW-1185">Reference proteome</keyword>
<protein>
    <submittedName>
        <fullName evidence="1">Uncharacterized protein</fullName>
    </submittedName>
</protein>
<accession>A0A2W6MTR3</accession>
<comment type="caution">
    <text evidence="1">The sequence shown here is derived from an EMBL/GenBank/DDBJ whole genome shotgun (WGS) entry which is preliminary data.</text>
</comment>
<proteinExistence type="predicted"/>
<feature type="non-terminal residue" evidence="1">
    <location>
        <position position="122"/>
    </location>
</feature>
<dbReference type="EMBL" id="NBIU01000018">
    <property type="protein sequence ID" value="PZT47925.1"/>
    <property type="molecule type" value="Genomic_DNA"/>
</dbReference>
<gene>
    <name evidence="1" type="ORF">B6S12_06715</name>
</gene>
<evidence type="ECO:0000313" key="1">
    <source>
        <dbReference type="EMBL" id="PZT47925.1"/>
    </source>
</evidence>
<reference evidence="1 2" key="1">
    <citation type="submission" date="2017-03" db="EMBL/GenBank/DDBJ databases">
        <title>Genomic and clinical evidence uncovers the enterohepatic species Helicobacter valdiviensis as a potential human intestinal pathogen.</title>
        <authorList>
            <person name="Fresia P."/>
            <person name="Jara R."/>
            <person name="Sierra R."/>
            <person name="Ferres I."/>
            <person name="Greif G."/>
            <person name="Iraola G."/>
            <person name="Collado L."/>
        </authorList>
    </citation>
    <scope>NUCLEOTIDE SEQUENCE [LARGE SCALE GENOMIC DNA]</scope>
    <source>
        <strain evidence="1 2">WBE14</strain>
    </source>
</reference>